<evidence type="ECO:0000256" key="7">
    <source>
        <dbReference type="ARBA" id="ARBA00023288"/>
    </source>
</evidence>
<keyword evidence="4 8" id="KW-0732">Signal</keyword>
<dbReference type="GO" id="GO:0009847">
    <property type="term" value="P:spore germination"/>
    <property type="evidence" value="ECO:0007669"/>
    <property type="project" value="InterPro"/>
</dbReference>
<evidence type="ECO:0000313" key="12">
    <source>
        <dbReference type="Proteomes" id="UP000307943"/>
    </source>
</evidence>
<evidence type="ECO:0000313" key="11">
    <source>
        <dbReference type="EMBL" id="TNJ63145.1"/>
    </source>
</evidence>
<dbReference type="Pfam" id="PF05504">
    <property type="entry name" value="Spore_GerAC"/>
    <property type="match status" value="1"/>
</dbReference>
<dbReference type="InterPro" id="IPR046953">
    <property type="entry name" value="Spore_GerAC-like_C"/>
</dbReference>
<feature type="chain" id="PRO_5038492519" evidence="8">
    <location>
        <begin position="19"/>
        <end position="389"/>
    </location>
</feature>
<keyword evidence="7" id="KW-0449">Lipoprotein</keyword>
<dbReference type="PANTHER" id="PTHR35789:SF1">
    <property type="entry name" value="SPORE GERMINATION PROTEIN B3"/>
    <property type="match status" value="1"/>
</dbReference>
<dbReference type="InterPro" id="IPR038501">
    <property type="entry name" value="Spore_GerAC_C_sf"/>
</dbReference>
<comment type="subcellular location">
    <subcellularLocation>
        <location evidence="1">Membrane</location>
        <topology evidence="1">Lipid-anchor</topology>
    </subcellularLocation>
</comment>
<feature type="domain" description="Spore germination protein N-terminal" evidence="10">
    <location>
        <begin position="23"/>
        <end position="199"/>
    </location>
</feature>
<keyword evidence="12" id="KW-1185">Reference proteome</keyword>
<dbReference type="NCBIfam" id="TIGR02887">
    <property type="entry name" value="spore_ger_x_C"/>
    <property type="match status" value="1"/>
</dbReference>
<evidence type="ECO:0000256" key="1">
    <source>
        <dbReference type="ARBA" id="ARBA00004635"/>
    </source>
</evidence>
<dbReference type="RefSeq" id="WP_139605331.1">
    <property type="nucleotide sequence ID" value="NZ_VDCQ01000047.1"/>
</dbReference>
<evidence type="ECO:0000256" key="2">
    <source>
        <dbReference type="ARBA" id="ARBA00007886"/>
    </source>
</evidence>
<feature type="signal peptide" evidence="8">
    <location>
        <begin position="1"/>
        <end position="18"/>
    </location>
</feature>
<keyword evidence="6" id="KW-0564">Palmitate</keyword>
<dbReference type="Proteomes" id="UP000307943">
    <property type="component" value="Unassembled WGS sequence"/>
</dbReference>
<dbReference type="PANTHER" id="PTHR35789">
    <property type="entry name" value="SPORE GERMINATION PROTEIN B3"/>
    <property type="match status" value="1"/>
</dbReference>
<keyword evidence="5" id="KW-0472">Membrane</keyword>
<gene>
    <name evidence="11" type="ORF">FE784_26800</name>
</gene>
<name>A0A5C4T2T7_9BACL</name>
<dbReference type="OrthoDB" id="2569624at2"/>
<comment type="similarity">
    <text evidence="2">Belongs to the GerABKC lipoprotein family.</text>
</comment>
<dbReference type="Pfam" id="PF25198">
    <property type="entry name" value="Spore_GerAC_N"/>
    <property type="match status" value="1"/>
</dbReference>
<reference evidence="11 12" key="1">
    <citation type="submission" date="2019-05" db="EMBL/GenBank/DDBJ databases">
        <title>We sequenced the genome of Paenibacillus hemerocallicola KCTC 33185 for further insight into its adaptation and study the phylogeny of Paenibacillus.</title>
        <authorList>
            <person name="Narsing Rao M.P."/>
        </authorList>
    </citation>
    <scope>NUCLEOTIDE SEQUENCE [LARGE SCALE GENOMIC DNA]</scope>
    <source>
        <strain evidence="11 12">KCTC 33185</strain>
    </source>
</reference>
<dbReference type="Gene3D" id="6.20.190.10">
    <property type="entry name" value="Nutrient germinant receptor protein C, domain 1"/>
    <property type="match status" value="1"/>
</dbReference>
<dbReference type="InterPro" id="IPR008844">
    <property type="entry name" value="Spore_GerAC-like"/>
</dbReference>
<dbReference type="PROSITE" id="PS51257">
    <property type="entry name" value="PROKAR_LIPOPROTEIN"/>
    <property type="match status" value="1"/>
</dbReference>
<dbReference type="Gene3D" id="3.30.300.210">
    <property type="entry name" value="Nutrient germinant receptor protein C, domain 3"/>
    <property type="match status" value="1"/>
</dbReference>
<keyword evidence="3" id="KW-0309">Germination</keyword>
<evidence type="ECO:0000259" key="10">
    <source>
        <dbReference type="Pfam" id="PF25198"/>
    </source>
</evidence>
<organism evidence="11 12">
    <name type="scientific">Paenibacillus hemerocallicola</name>
    <dbReference type="NCBI Taxonomy" id="1172614"/>
    <lineage>
        <taxon>Bacteria</taxon>
        <taxon>Bacillati</taxon>
        <taxon>Bacillota</taxon>
        <taxon>Bacilli</taxon>
        <taxon>Bacillales</taxon>
        <taxon>Paenibacillaceae</taxon>
        <taxon>Paenibacillus</taxon>
    </lineage>
</organism>
<accession>A0A5C4T2T7</accession>
<evidence type="ECO:0000259" key="9">
    <source>
        <dbReference type="Pfam" id="PF05504"/>
    </source>
</evidence>
<dbReference type="InterPro" id="IPR057336">
    <property type="entry name" value="GerAC_N"/>
</dbReference>
<comment type="caution">
    <text evidence="11">The sequence shown here is derived from an EMBL/GenBank/DDBJ whole genome shotgun (WGS) entry which is preliminary data.</text>
</comment>
<evidence type="ECO:0000256" key="4">
    <source>
        <dbReference type="ARBA" id="ARBA00022729"/>
    </source>
</evidence>
<dbReference type="EMBL" id="VDCQ01000047">
    <property type="protein sequence ID" value="TNJ63145.1"/>
    <property type="molecule type" value="Genomic_DNA"/>
</dbReference>
<dbReference type="AlphaFoldDB" id="A0A5C4T2T7"/>
<evidence type="ECO:0000256" key="6">
    <source>
        <dbReference type="ARBA" id="ARBA00023139"/>
    </source>
</evidence>
<feature type="domain" description="Spore germination GerAC-like C-terminal" evidence="9">
    <location>
        <begin position="213"/>
        <end position="376"/>
    </location>
</feature>
<protein>
    <submittedName>
        <fullName evidence="11">Ger(X)C family spore germination protein</fullName>
    </submittedName>
</protein>
<sequence>MKKIAVLFLLSALLPALAGCWNKYELDQFGFVMAVALDQGEDGNLDLTTLLYRPASSKGGQGGRGSEKQSSNILIKTTDDSLFEAIRDIPLKLGRKAQWGHMRAILIGEKLAMSADVGKLIDFFYRDHEPRHSTSILIAKGRADRILQNEPVIEETTGQQLLLTSQVAHKNSAKSIETTLLDLALQLNSPQNDTFIAYIYEDPIETGMFTAAGLALLKNGKMKGIVPADKVEGLAMLRDEYKSGIVEIRCPGKPGEIETVEILSLSTKLKPKLREDKVAVQIKTEVDGGVGELKCTEIKTREDEAEFVGKLEKAIKRQMMTTIRYLQSEQTDVIGIGNKIFRMDPDKWKTMKKTWERQFAEIPFDIQVELKLLTSGTIISKPAVWKETE</sequence>
<evidence type="ECO:0000256" key="5">
    <source>
        <dbReference type="ARBA" id="ARBA00023136"/>
    </source>
</evidence>
<proteinExistence type="inferred from homology"/>
<evidence type="ECO:0000256" key="8">
    <source>
        <dbReference type="SAM" id="SignalP"/>
    </source>
</evidence>
<evidence type="ECO:0000256" key="3">
    <source>
        <dbReference type="ARBA" id="ARBA00022544"/>
    </source>
</evidence>
<dbReference type="GO" id="GO:0016020">
    <property type="term" value="C:membrane"/>
    <property type="evidence" value="ECO:0007669"/>
    <property type="project" value="UniProtKB-SubCell"/>
</dbReference>